<dbReference type="Pfam" id="PF02628">
    <property type="entry name" value="COX15-CtaA"/>
    <property type="match status" value="2"/>
</dbReference>
<gene>
    <name evidence="13" type="ORF">DI53_0966</name>
</gene>
<dbReference type="PANTHER" id="PTHR35457">
    <property type="entry name" value="HEME A SYNTHASE"/>
    <property type="match status" value="1"/>
</dbReference>
<evidence type="ECO:0000256" key="9">
    <source>
        <dbReference type="ARBA" id="ARBA00023136"/>
    </source>
</evidence>
<accession>A0A0B8TAX8</accession>
<feature type="transmembrane region" description="Helical" evidence="12">
    <location>
        <begin position="260"/>
        <end position="280"/>
    </location>
</feature>
<evidence type="ECO:0000256" key="8">
    <source>
        <dbReference type="ARBA" id="ARBA00023133"/>
    </source>
</evidence>
<dbReference type="GO" id="GO:0016020">
    <property type="term" value="C:membrane"/>
    <property type="evidence" value="ECO:0007669"/>
    <property type="project" value="UniProtKB-SubCell"/>
</dbReference>
<dbReference type="GO" id="GO:0016491">
    <property type="term" value="F:oxidoreductase activity"/>
    <property type="evidence" value="ECO:0007669"/>
    <property type="project" value="UniProtKB-KW"/>
</dbReference>
<keyword evidence="5 12" id="KW-1133">Transmembrane helix</keyword>
<evidence type="ECO:0000256" key="11">
    <source>
        <dbReference type="ARBA" id="ARBA00023444"/>
    </source>
</evidence>
<evidence type="ECO:0000256" key="5">
    <source>
        <dbReference type="ARBA" id="ARBA00022989"/>
    </source>
</evidence>
<keyword evidence="14" id="KW-1185">Reference proteome</keyword>
<reference evidence="13 14" key="2">
    <citation type="journal article" date="2015" name="PLoS ONE">
        <title>Whole-Genome Optical Mapping and Finished Genome Sequence of Sphingobacterium deserti sp. nov., a New Species Isolated from the Western Desert of China.</title>
        <authorList>
            <person name="Teng C."/>
            <person name="Zhou Z."/>
            <person name="Molnar I."/>
            <person name="Li X."/>
            <person name="Tang R."/>
            <person name="Chen M."/>
            <person name="Wang L."/>
            <person name="Su S."/>
            <person name="Zhang W."/>
            <person name="Lin M."/>
        </authorList>
    </citation>
    <scope>NUCLEOTIDE SEQUENCE [LARGE SCALE GENOMIC DNA]</scope>
    <source>
        <strain evidence="14">ACCC05744</strain>
    </source>
</reference>
<organism evidence="13 14">
    <name type="scientific">Sphingobacterium deserti</name>
    <dbReference type="NCBI Taxonomy" id="1229276"/>
    <lineage>
        <taxon>Bacteria</taxon>
        <taxon>Pseudomonadati</taxon>
        <taxon>Bacteroidota</taxon>
        <taxon>Sphingobacteriia</taxon>
        <taxon>Sphingobacteriales</taxon>
        <taxon>Sphingobacteriaceae</taxon>
        <taxon>Sphingobacterium</taxon>
    </lineage>
</organism>
<keyword evidence="7" id="KW-0408">Iron</keyword>
<keyword evidence="9 12" id="KW-0472">Membrane</keyword>
<dbReference type="RefSeq" id="WP_037496016.1">
    <property type="nucleotide sequence ID" value="NZ_JJMU01000014.1"/>
</dbReference>
<evidence type="ECO:0000313" key="13">
    <source>
        <dbReference type="EMBL" id="KGE15285.1"/>
    </source>
</evidence>
<dbReference type="PANTHER" id="PTHR35457:SF1">
    <property type="entry name" value="HEME A SYNTHASE"/>
    <property type="match status" value="1"/>
</dbReference>
<feature type="transmembrane region" description="Helical" evidence="12">
    <location>
        <begin position="173"/>
        <end position="194"/>
    </location>
</feature>
<proteinExistence type="predicted"/>
<comment type="subcellular location">
    <subcellularLocation>
        <location evidence="1">Membrane</location>
        <topology evidence="1">Multi-pass membrane protein</topology>
    </subcellularLocation>
</comment>
<keyword evidence="8" id="KW-0350">Heme biosynthesis</keyword>
<keyword evidence="2" id="KW-1003">Cell membrane</keyword>
<dbReference type="AlphaFoldDB" id="A0A0B8TAX8"/>
<dbReference type="GO" id="GO:0046872">
    <property type="term" value="F:metal ion binding"/>
    <property type="evidence" value="ECO:0007669"/>
    <property type="project" value="UniProtKB-KW"/>
</dbReference>
<feature type="transmembrane region" description="Helical" evidence="12">
    <location>
        <begin position="144"/>
        <end position="161"/>
    </location>
</feature>
<feature type="transmembrane region" description="Helical" evidence="12">
    <location>
        <begin position="318"/>
        <end position="338"/>
    </location>
</feature>
<keyword evidence="3 12" id="KW-0812">Transmembrane</keyword>
<dbReference type="STRING" id="1229276.DI53_0966"/>
<dbReference type="PATRIC" id="fig|1229276.3.peg.995"/>
<protein>
    <submittedName>
        <fullName evidence="13">Cytochrome oxidase assembly</fullName>
    </submittedName>
</protein>
<dbReference type="OrthoDB" id="1447144at2"/>
<dbReference type="eggNOG" id="COG1612">
    <property type="taxonomic scope" value="Bacteria"/>
</dbReference>
<evidence type="ECO:0000256" key="12">
    <source>
        <dbReference type="SAM" id="Phobius"/>
    </source>
</evidence>
<evidence type="ECO:0000256" key="2">
    <source>
        <dbReference type="ARBA" id="ARBA00022475"/>
    </source>
</evidence>
<evidence type="ECO:0000313" key="14">
    <source>
        <dbReference type="Proteomes" id="UP000031802"/>
    </source>
</evidence>
<feature type="transmembrane region" description="Helical" evidence="12">
    <location>
        <begin position="215"/>
        <end position="232"/>
    </location>
</feature>
<comment type="pathway">
    <text evidence="11">Porphyrin-containing compound metabolism.</text>
</comment>
<evidence type="ECO:0000256" key="10">
    <source>
        <dbReference type="ARBA" id="ARBA00023157"/>
    </source>
</evidence>
<evidence type="ECO:0000256" key="1">
    <source>
        <dbReference type="ARBA" id="ARBA00004141"/>
    </source>
</evidence>
<feature type="transmembrane region" description="Helical" evidence="12">
    <location>
        <begin position="12"/>
        <end position="30"/>
    </location>
</feature>
<feature type="transmembrane region" description="Helical" evidence="12">
    <location>
        <begin position="292"/>
        <end position="312"/>
    </location>
</feature>
<comment type="caution">
    <text evidence="13">The sequence shown here is derived from an EMBL/GenBank/DDBJ whole genome shotgun (WGS) entry which is preliminary data.</text>
</comment>
<dbReference type="Proteomes" id="UP000031802">
    <property type="component" value="Unassembled WGS sequence"/>
</dbReference>
<keyword evidence="10" id="KW-1015">Disulfide bond</keyword>
<evidence type="ECO:0000256" key="7">
    <source>
        <dbReference type="ARBA" id="ARBA00023004"/>
    </source>
</evidence>
<name>A0A0B8TAX8_9SPHI</name>
<dbReference type="InterPro" id="IPR003780">
    <property type="entry name" value="COX15/CtaA_fam"/>
</dbReference>
<evidence type="ECO:0000256" key="6">
    <source>
        <dbReference type="ARBA" id="ARBA00023002"/>
    </source>
</evidence>
<keyword evidence="6" id="KW-0560">Oxidoreductase</keyword>
<dbReference type="GO" id="GO:0006784">
    <property type="term" value="P:heme A biosynthetic process"/>
    <property type="evidence" value="ECO:0007669"/>
    <property type="project" value="InterPro"/>
</dbReference>
<evidence type="ECO:0000256" key="3">
    <source>
        <dbReference type="ARBA" id="ARBA00022692"/>
    </source>
</evidence>
<evidence type="ECO:0000256" key="4">
    <source>
        <dbReference type="ARBA" id="ARBA00022723"/>
    </source>
</evidence>
<feature type="transmembrane region" description="Helical" evidence="12">
    <location>
        <begin position="114"/>
        <end position="137"/>
    </location>
</feature>
<reference evidence="14" key="1">
    <citation type="submission" date="2014-04" db="EMBL/GenBank/DDBJ databases">
        <title>Whole-Genome optical mapping and complete genome sequence of Sphingobacterium deserti sp. nov., a new spaces isolated from desert in the west of China.</title>
        <authorList>
            <person name="Teng C."/>
            <person name="Zhou Z."/>
            <person name="Li X."/>
            <person name="Chen M."/>
            <person name="Lin M."/>
            <person name="Wang L."/>
            <person name="Su S."/>
            <person name="Zhang C."/>
            <person name="Zhang W."/>
        </authorList>
    </citation>
    <scope>NUCLEOTIDE SEQUENCE [LARGE SCALE GENOMIC DNA]</scope>
    <source>
        <strain evidence="14">ACCC05744</strain>
    </source>
</reference>
<dbReference type="EMBL" id="JJMU01000014">
    <property type="protein sequence ID" value="KGE15285.1"/>
    <property type="molecule type" value="Genomic_DNA"/>
</dbReference>
<dbReference type="InterPro" id="IPR050450">
    <property type="entry name" value="COX15/CtaA_HemeA_synthase"/>
</dbReference>
<sequence>MYPRAERRFIRTNRITIIVLFLVIAAGGIVRSTGSGMGCPDWPKCFNRVIPPTDITQLPEGYEQQYIDGRAKKNQRFAKIVEFFGYPDMADKIRHDESILEHESFNAAKTWTEYINRLVGVAAGFALLFSAVFSFTYLKTKPSIVGWSVLNVFVVVVQAWLGSIVVSTNLMPWIITVHMLLALLIVGISIYTFYLATTSRNKSILSGQSVGPLKWLAILALTLTVVQVVFGTEVRETIDHLNDQGVERADWVAQLGQPYFIHRVLAYTSLGLSILLFFLVKNKFSSLTLQSKYAWIVIVLVGIQMMSGIILARFNVPAFAQTTHLVVASLFFGAQYYLMLLMTKLKR</sequence>
<keyword evidence="4" id="KW-0479">Metal-binding</keyword>